<gene>
    <name evidence="1" type="ORF">LCGC14_2368260</name>
</gene>
<dbReference type="EMBL" id="LAZR01034854">
    <property type="protein sequence ID" value="KKL36614.1"/>
    <property type="molecule type" value="Genomic_DNA"/>
</dbReference>
<comment type="caution">
    <text evidence="1">The sequence shown here is derived from an EMBL/GenBank/DDBJ whole genome shotgun (WGS) entry which is preliminary data.</text>
</comment>
<dbReference type="AlphaFoldDB" id="A0A0F9CRT2"/>
<name>A0A0F9CRT2_9ZZZZ</name>
<proteinExistence type="predicted"/>
<sequence length="94" mass="10340">MRAAAINSTATARYVIRPIRLCLKPKKLISGTGEKKVLSASHVRKAPNNRAVHPVGRRKLPLAAVCKAIIPRATTARSRRKLTFGCISELREVK</sequence>
<accession>A0A0F9CRT2</accession>
<organism evidence="1">
    <name type="scientific">marine sediment metagenome</name>
    <dbReference type="NCBI Taxonomy" id="412755"/>
    <lineage>
        <taxon>unclassified sequences</taxon>
        <taxon>metagenomes</taxon>
        <taxon>ecological metagenomes</taxon>
    </lineage>
</organism>
<protein>
    <submittedName>
        <fullName evidence="1">Uncharacterized protein</fullName>
    </submittedName>
</protein>
<evidence type="ECO:0000313" key="1">
    <source>
        <dbReference type="EMBL" id="KKL36614.1"/>
    </source>
</evidence>
<reference evidence="1" key="1">
    <citation type="journal article" date="2015" name="Nature">
        <title>Complex archaea that bridge the gap between prokaryotes and eukaryotes.</title>
        <authorList>
            <person name="Spang A."/>
            <person name="Saw J.H."/>
            <person name="Jorgensen S.L."/>
            <person name="Zaremba-Niedzwiedzka K."/>
            <person name="Martijn J."/>
            <person name="Lind A.E."/>
            <person name="van Eijk R."/>
            <person name="Schleper C."/>
            <person name="Guy L."/>
            <person name="Ettema T.J."/>
        </authorList>
    </citation>
    <scope>NUCLEOTIDE SEQUENCE</scope>
</reference>